<dbReference type="PANTHER" id="PTHR30023:SF0">
    <property type="entry name" value="PENICILLIN-SENSITIVE CARBOXYPEPTIDASE A"/>
    <property type="match status" value="1"/>
</dbReference>
<evidence type="ECO:0000256" key="1">
    <source>
        <dbReference type="ARBA" id="ARBA00006096"/>
    </source>
</evidence>
<dbReference type="InterPro" id="IPR000667">
    <property type="entry name" value="Peptidase_S13"/>
</dbReference>
<evidence type="ECO:0000313" key="4">
    <source>
        <dbReference type="EMBL" id="QQC89560.1"/>
    </source>
</evidence>
<evidence type="ECO:0000313" key="5">
    <source>
        <dbReference type="Proteomes" id="UP000596130"/>
    </source>
</evidence>
<gene>
    <name evidence="4" type="primary">dacB</name>
    <name evidence="4" type="ORF">I8755_14880</name>
</gene>
<sequence length="530" mass="55604">MSRPVRRVNHRMRHWIWPAVLAVAAAGLSFGPPAGADSDRSGLPEAIDTILGDPRMEGGTASVVVADAASGDILYQHRPSGRLMPASNTKLLTSAAAMELLGPGHRFTTDVLLDGTRRGSVLHGDLYLRGTGDPTTLAKDYDGLAAEIADSGVRRVSGRLVADDTRFDAHRVGDTWGGDDESAYYAAQISALSVAPDTDYDTGTVIVEVAPGAKAGERPRVSVTPKTDYVDIDLRATTVAAGGADTIAVERRHGENTITVSGTAPAGGDTTKEWVTVWEPTGYAAAVFRDALAAHGVRVSGPTRTGKATPEGADRLASHDSMPVKDLMVPFMKLSNNMHAESLTKAMGHKATGRPGSWRDGVAAIGGYLRTAGVDPGKIRQVDGSGLSRKDNVAADQYIELLRSVKGEPWFADWYASLPVACAPGKSEGGTLRSRMCGTPAALNVHAKTGSLTGASALSGYVKDKDGRELVFSVILNNYLPSSVKALEDAIVVTLASSTADRAEPVTPRSARAAGPGADVECSWRKPARC</sequence>
<dbReference type="PANTHER" id="PTHR30023">
    <property type="entry name" value="D-ALANYL-D-ALANINE CARBOXYPEPTIDASE"/>
    <property type="match status" value="1"/>
</dbReference>
<dbReference type="NCBIfam" id="TIGR00666">
    <property type="entry name" value="PBP4"/>
    <property type="match status" value="1"/>
</dbReference>
<evidence type="ECO:0000256" key="2">
    <source>
        <dbReference type="ARBA" id="ARBA00022801"/>
    </source>
</evidence>
<feature type="signal peptide" evidence="3">
    <location>
        <begin position="1"/>
        <end position="36"/>
    </location>
</feature>
<keyword evidence="3" id="KW-0732">Signal</keyword>
<dbReference type="AlphaFoldDB" id="A0A7T4PFY6"/>
<keyword evidence="2 4" id="KW-0378">Hydrolase</keyword>
<dbReference type="Pfam" id="PF02113">
    <property type="entry name" value="Peptidase_S13"/>
    <property type="match status" value="1"/>
</dbReference>
<dbReference type="RefSeq" id="WP_198502747.1">
    <property type="nucleotide sequence ID" value="NZ_CP065959.1"/>
</dbReference>
<name>A0A7T4PFY6_9ACTN</name>
<dbReference type="EMBL" id="CP065959">
    <property type="protein sequence ID" value="QQC89560.1"/>
    <property type="molecule type" value="Genomic_DNA"/>
</dbReference>
<dbReference type="GO" id="GO:0000270">
    <property type="term" value="P:peptidoglycan metabolic process"/>
    <property type="evidence" value="ECO:0007669"/>
    <property type="project" value="TreeGrafter"/>
</dbReference>
<reference evidence="4 5" key="1">
    <citation type="submission" date="2020-12" db="EMBL/GenBank/DDBJ databases">
        <title>Identification and biosynthesis of polyene macrolides produced by Streptomyces alfalfae Men-myco-93-63.</title>
        <authorList>
            <person name="Liu D."/>
            <person name="Li Y."/>
            <person name="Liu L."/>
            <person name="Han X."/>
            <person name="Shen F."/>
        </authorList>
    </citation>
    <scope>NUCLEOTIDE SEQUENCE [LARGE SCALE GENOMIC DNA]</scope>
    <source>
        <strain evidence="4 5">Men-myco-93-63</strain>
    </source>
</reference>
<dbReference type="EC" id="3.4.16.4" evidence="4"/>
<dbReference type="PRINTS" id="PR00922">
    <property type="entry name" value="DADACBPTASE3"/>
</dbReference>
<organism evidence="4 5">
    <name type="scientific">Streptomyces alfalfae</name>
    <dbReference type="NCBI Taxonomy" id="1642299"/>
    <lineage>
        <taxon>Bacteria</taxon>
        <taxon>Bacillati</taxon>
        <taxon>Actinomycetota</taxon>
        <taxon>Actinomycetes</taxon>
        <taxon>Kitasatosporales</taxon>
        <taxon>Streptomycetaceae</taxon>
        <taxon>Streptomyces</taxon>
    </lineage>
</organism>
<dbReference type="GO" id="GO:0009002">
    <property type="term" value="F:serine-type D-Ala-D-Ala carboxypeptidase activity"/>
    <property type="evidence" value="ECO:0007669"/>
    <property type="project" value="UniProtKB-EC"/>
</dbReference>
<comment type="similarity">
    <text evidence="1">Belongs to the peptidase S13 family.</text>
</comment>
<keyword evidence="4" id="KW-0121">Carboxypeptidase</keyword>
<feature type="chain" id="PRO_5032663304" evidence="3">
    <location>
        <begin position="37"/>
        <end position="530"/>
    </location>
</feature>
<dbReference type="Gene3D" id="3.50.80.20">
    <property type="entry name" value="D-Ala-D-Ala carboxypeptidase C, peptidase S13"/>
    <property type="match status" value="1"/>
</dbReference>
<proteinExistence type="inferred from homology"/>
<keyword evidence="4" id="KW-0645">Protease</keyword>
<dbReference type="InterPro" id="IPR012338">
    <property type="entry name" value="Beta-lactam/transpept-like"/>
</dbReference>
<dbReference type="GO" id="GO:0006508">
    <property type="term" value="P:proteolysis"/>
    <property type="evidence" value="ECO:0007669"/>
    <property type="project" value="InterPro"/>
</dbReference>
<dbReference type="Proteomes" id="UP000596130">
    <property type="component" value="Chromosome"/>
</dbReference>
<protein>
    <submittedName>
        <fullName evidence="4">D-alanyl-D-alanine carboxypeptidase/D-alanyl-D-alanine-endopeptidase</fullName>
        <ecNumber evidence="4">3.4.16.4</ecNumber>
    </submittedName>
</protein>
<dbReference type="SUPFAM" id="SSF56601">
    <property type="entry name" value="beta-lactamase/transpeptidase-like"/>
    <property type="match status" value="1"/>
</dbReference>
<dbReference type="Gene3D" id="3.40.710.10">
    <property type="entry name" value="DD-peptidase/beta-lactamase superfamily"/>
    <property type="match status" value="2"/>
</dbReference>
<accession>A0A7T4PFY6</accession>
<evidence type="ECO:0000256" key="3">
    <source>
        <dbReference type="SAM" id="SignalP"/>
    </source>
</evidence>